<organism evidence="3 4">
    <name type="scientific">Galeopterus variegatus</name>
    <name type="common">Malayan flying lemur</name>
    <name type="synonym">Cynocephalus variegatus</name>
    <dbReference type="NCBI Taxonomy" id="482537"/>
    <lineage>
        <taxon>Eukaryota</taxon>
        <taxon>Metazoa</taxon>
        <taxon>Chordata</taxon>
        <taxon>Craniata</taxon>
        <taxon>Vertebrata</taxon>
        <taxon>Euteleostomi</taxon>
        <taxon>Mammalia</taxon>
        <taxon>Eutheria</taxon>
        <taxon>Euarchontoglires</taxon>
        <taxon>Dermoptera</taxon>
        <taxon>Cynocephalidae</taxon>
        <taxon>Galeopterus</taxon>
    </lineage>
</organism>
<feature type="compositionally biased region" description="Polar residues" evidence="1">
    <location>
        <begin position="455"/>
        <end position="478"/>
    </location>
</feature>
<evidence type="ECO:0000256" key="1">
    <source>
        <dbReference type="SAM" id="MobiDB-lite"/>
    </source>
</evidence>
<keyword evidence="3" id="KW-1185">Reference proteome</keyword>
<gene>
    <name evidence="4" type="primary">LOC103602437</name>
</gene>
<dbReference type="Gene3D" id="6.10.280.150">
    <property type="match status" value="1"/>
</dbReference>
<dbReference type="InterPro" id="IPR003124">
    <property type="entry name" value="WH2_dom"/>
</dbReference>
<dbReference type="PROSITE" id="PS51082">
    <property type="entry name" value="WH2"/>
    <property type="match status" value="1"/>
</dbReference>
<accession>A0ABM0RWR8</accession>
<feature type="compositionally biased region" description="Low complexity" evidence="1">
    <location>
        <begin position="496"/>
        <end position="507"/>
    </location>
</feature>
<feature type="compositionally biased region" description="Polar residues" evidence="1">
    <location>
        <begin position="518"/>
        <end position="539"/>
    </location>
</feature>
<feature type="region of interest" description="Disordered" evidence="1">
    <location>
        <begin position="168"/>
        <end position="191"/>
    </location>
</feature>
<evidence type="ECO:0000313" key="4">
    <source>
        <dbReference type="RefSeq" id="XP_008585059.1"/>
    </source>
</evidence>
<reference evidence="4" key="1">
    <citation type="submission" date="2025-08" db="UniProtKB">
        <authorList>
            <consortium name="RefSeq"/>
        </authorList>
    </citation>
    <scope>IDENTIFICATION</scope>
</reference>
<dbReference type="GeneID" id="103602437"/>
<proteinExistence type="predicted"/>
<dbReference type="Gene3D" id="1.20.5.340">
    <property type="match status" value="1"/>
</dbReference>
<feature type="compositionally biased region" description="Polar residues" evidence="1">
    <location>
        <begin position="546"/>
        <end position="563"/>
    </location>
</feature>
<dbReference type="RefSeq" id="XP_008585059.1">
    <property type="nucleotide sequence ID" value="XM_008586837.1"/>
</dbReference>
<sequence>MSVNEEKDERHSNQPVMPRKIQDELVNVIQTSLNNIAAQVSNLNKYAEDLFGKLSKDVDGVSCRLTALQEHIIQLTDNNFKDPNKELSLKTTESRKTFESTTQTQQVCSFKPLPVKMCEKRDACVQTSPLNMPTPCYQDDTEGLKIYPDTSHCFELCKDNIIAKSKEQKGGKLKQKKKHLDHPKEPESMPQSQLIENEVSVKYSQAACEEVSHSYVNQPTASTSFSFYPFSEIGMHLTRAVGKALSSPLHLPVNGTRDLKNSLTYVSYGTGRGKEFQPEPKVRLKTEVFVSPTAPPTAPPLPPNWLALSRASKMENTSSIIHFPSQLPSPVFRAPAAASPLDCLQTTPEAAFPIIPRKTDFSPPVPEPFQYYQLTTDNTLLLGEDQRMSPPLSPFPVTSHRIETEDTDILTEDTVTVREDTVTVVTVTDLVGCASVTQSPPSLVFPSTRSSFAQSSRPSVAKSQRPSVPSTPRSSLSPATRYLIPPLTRSSIAPLPRSSTPQTSRSSVPLLSACPHASRSSVPSPKCSFTQSPRSSVATLSRRLDGQSSRFSVAPSGRSSAAQSAKHLIPPQTRCSSLKSTRSFRLQSLLAFVQSPPSCILSPQALTVSQSSAAPVSPDLKLLSTSPIFSKARSTLMEAIRKGVPLRKTKDQCVVKPKM</sequence>
<dbReference type="Proteomes" id="UP000694923">
    <property type="component" value="Unplaced"/>
</dbReference>
<evidence type="ECO:0000259" key="2">
    <source>
        <dbReference type="PROSITE" id="PS51082"/>
    </source>
</evidence>
<dbReference type="SMART" id="SM00246">
    <property type="entry name" value="WH2"/>
    <property type="match status" value="1"/>
</dbReference>
<evidence type="ECO:0000313" key="3">
    <source>
        <dbReference type="Proteomes" id="UP000694923"/>
    </source>
</evidence>
<protein>
    <submittedName>
        <fullName evidence="4">Wiskott-Aldrich syndrome protein family member 1-like</fullName>
    </submittedName>
</protein>
<feature type="region of interest" description="Disordered" evidence="1">
    <location>
        <begin position="455"/>
        <end position="570"/>
    </location>
</feature>
<name>A0ABM0RWR8_GALVR</name>
<feature type="domain" description="WH2" evidence="2">
    <location>
        <begin position="632"/>
        <end position="649"/>
    </location>
</feature>
<feature type="compositionally biased region" description="Basic residues" evidence="1">
    <location>
        <begin position="171"/>
        <end position="181"/>
    </location>
</feature>